<feature type="signal peptide" evidence="2">
    <location>
        <begin position="1"/>
        <end position="22"/>
    </location>
</feature>
<feature type="region of interest" description="Disordered" evidence="1">
    <location>
        <begin position="29"/>
        <end position="56"/>
    </location>
</feature>
<dbReference type="Gene3D" id="3.40.190.10">
    <property type="entry name" value="Periplasmic binding protein-like II"/>
    <property type="match status" value="2"/>
</dbReference>
<dbReference type="InterPro" id="IPR050490">
    <property type="entry name" value="Bact_solute-bd_prot1"/>
</dbReference>
<reference evidence="3 4" key="1">
    <citation type="submission" date="2020-04" db="EMBL/GenBank/DDBJ databases">
        <title>Genome sequencing of novel species.</title>
        <authorList>
            <person name="Heo J."/>
            <person name="Kim S.-J."/>
            <person name="Kim J.-S."/>
            <person name="Hong S.-B."/>
            <person name="Kwon S.-W."/>
        </authorList>
    </citation>
    <scope>NUCLEOTIDE SEQUENCE [LARGE SCALE GENOMIC DNA]</scope>
    <source>
        <strain evidence="3 4">MFER-1</strain>
    </source>
</reference>
<protein>
    <submittedName>
        <fullName evidence="3">Extracellular solute-binding protein</fullName>
    </submittedName>
</protein>
<gene>
    <name evidence="3" type="ORF">HH215_19715</name>
</gene>
<accession>A0A7Z2VLB0</accession>
<keyword evidence="2" id="KW-0732">Signal</keyword>
<dbReference type="Proteomes" id="UP000502248">
    <property type="component" value="Chromosome"/>
</dbReference>
<dbReference type="PANTHER" id="PTHR43649">
    <property type="entry name" value="ARABINOSE-BINDING PROTEIN-RELATED"/>
    <property type="match status" value="1"/>
</dbReference>
<dbReference type="SUPFAM" id="SSF53850">
    <property type="entry name" value="Periplasmic binding protein-like II"/>
    <property type="match status" value="1"/>
</dbReference>
<keyword evidence="4" id="KW-1185">Reference proteome</keyword>
<dbReference type="AlphaFoldDB" id="A0A7Z2VLB0"/>
<feature type="chain" id="PRO_5038535123" evidence="2">
    <location>
        <begin position="23"/>
        <end position="440"/>
    </location>
</feature>
<dbReference type="PROSITE" id="PS51257">
    <property type="entry name" value="PROKAR_LIPOPROTEIN"/>
    <property type="match status" value="1"/>
</dbReference>
<name>A0A7Z2VLB0_9BACL</name>
<evidence type="ECO:0000256" key="2">
    <source>
        <dbReference type="SAM" id="SignalP"/>
    </source>
</evidence>
<evidence type="ECO:0000313" key="4">
    <source>
        <dbReference type="Proteomes" id="UP000502248"/>
    </source>
</evidence>
<dbReference type="Pfam" id="PF01547">
    <property type="entry name" value="SBP_bac_1"/>
    <property type="match status" value="1"/>
</dbReference>
<feature type="compositionally biased region" description="Polar residues" evidence="1">
    <location>
        <begin position="29"/>
        <end position="51"/>
    </location>
</feature>
<evidence type="ECO:0000256" key="1">
    <source>
        <dbReference type="SAM" id="MobiDB-lite"/>
    </source>
</evidence>
<dbReference type="KEGG" id="cheb:HH215_19715"/>
<evidence type="ECO:0000313" key="3">
    <source>
        <dbReference type="EMBL" id="QJD85182.1"/>
    </source>
</evidence>
<dbReference type="RefSeq" id="WP_169281448.1">
    <property type="nucleotide sequence ID" value="NZ_CP051680.1"/>
</dbReference>
<dbReference type="InterPro" id="IPR006059">
    <property type="entry name" value="SBP"/>
</dbReference>
<proteinExistence type="predicted"/>
<organism evidence="3 4">
    <name type="scientific">Cohnella herbarum</name>
    <dbReference type="NCBI Taxonomy" id="2728023"/>
    <lineage>
        <taxon>Bacteria</taxon>
        <taxon>Bacillati</taxon>
        <taxon>Bacillota</taxon>
        <taxon>Bacilli</taxon>
        <taxon>Bacillales</taxon>
        <taxon>Paenibacillaceae</taxon>
        <taxon>Cohnella</taxon>
    </lineage>
</organism>
<sequence length="440" mass="48568">MNLRQKKSVIVLLMCISLTLLAACGSGKTAQPSASGSQPATETPEVSQSASPDPAPEKVTLSLMVGGNNKFYETITKEYSKRNPHVTFDLQTVDGSQYDSLLRTRIATKNLPDIIGHNVSDMARRYNPADNFVDLSNEPWVARLVNPEIIKINGSIYNLPFAASGSALGIVYNKKMFADLNLSVPKTFEELLQVCETLKTNGITPFYLGNKDGWVAQIWGLTTFSEVIKGTDIMDKINSNQLKHADVPGFEEALGQVMQLFEKGYVNEDHLSVGFDGLGAAMNSGKAAMTVLGDFLEAGDKVGDYGIFATPGVDNPDLTVGTVTGWFISKNSKNVEEAKKFLDFWSQPDIMSIQYAEDPRFSAFKDIEVNFNPLMQGEYDEYISQGKVVRQYNDLIAVDTSELFRLYQDMFGKGKTPKQVLKAWDEKVEELAKAAELPGW</sequence>
<dbReference type="EMBL" id="CP051680">
    <property type="protein sequence ID" value="QJD85182.1"/>
    <property type="molecule type" value="Genomic_DNA"/>
</dbReference>